<dbReference type="Proteomes" id="UP000598971">
    <property type="component" value="Unassembled WGS sequence"/>
</dbReference>
<gene>
    <name evidence="4" type="ORF">GD597_14360</name>
</gene>
<evidence type="ECO:0000256" key="1">
    <source>
        <dbReference type="ARBA" id="ARBA00022679"/>
    </source>
</evidence>
<organism evidence="4 5">
    <name type="scientific">Limnovirga soli</name>
    <dbReference type="NCBI Taxonomy" id="2656915"/>
    <lineage>
        <taxon>Bacteria</taxon>
        <taxon>Pseudomonadati</taxon>
        <taxon>Bacteroidota</taxon>
        <taxon>Chitinophagia</taxon>
        <taxon>Chitinophagales</taxon>
        <taxon>Chitinophagaceae</taxon>
        <taxon>Limnovirga</taxon>
    </lineage>
</organism>
<feature type="domain" description="N-acetyltransferase" evidence="3">
    <location>
        <begin position="3"/>
        <end position="147"/>
    </location>
</feature>
<dbReference type="GO" id="GO:0016747">
    <property type="term" value="F:acyltransferase activity, transferring groups other than amino-acyl groups"/>
    <property type="evidence" value="ECO:0007669"/>
    <property type="project" value="InterPro"/>
</dbReference>
<proteinExistence type="predicted"/>
<evidence type="ECO:0000259" key="3">
    <source>
        <dbReference type="PROSITE" id="PS51186"/>
    </source>
</evidence>
<dbReference type="PROSITE" id="PS51186">
    <property type="entry name" value="GNAT"/>
    <property type="match status" value="1"/>
</dbReference>
<dbReference type="InterPro" id="IPR000182">
    <property type="entry name" value="GNAT_dom"/>
</dbReference>
<comment type="caution">
    <text evidence="4">The sequence shown here is derived from an EMBL/GenBank/DDBJ whole genome shotgun (WGS) entry which is preliminary data.</text>
</comment>
<accession>A0A8J8FEK4</accession>
<dbReference type="InterPro" id="IPR050832">
    <property type="entry name" value="Bact_Acetyltransf"/>
</dbReference>
<dbReference type="CDD" id="cd04301">
    <property type="entry name" value="NAT_SF"/>
    <property type="match status" value="1"/>
</dbReference>
<dbReference type="Gene3D" id="3.40.630.30">
    <property type="match status" value="1"/>
</dbReference>
<evidence type="ECO:0000313" key="5">
    <source>
        <dbReference type="Proteomes" id="UP000598971"/>
    </source>
</evidence>
<evidence type="ECO:0000313" key="4">
    <source>
        <dbReference type="EMBL" id="NNV56651.1"/>
    </source>
</evidence>
<dbReference type="PANTHER" id="PTHR43877:SF2">
    <property type="entry name" value="AMINOALKYLPHOSPHONATE N-ACETYLTRANSFERASE-RELATED"/>
    <property type="match status" value="1"/>
</dbReference>
<protein>
    <submittedName>
        <fullName evidence="4">GNAT family N-acetyltransferase</fullName>
    </submittedName>
</protein>
<keyword evidence="5" id="KW-1185">Reference proteome</keyword>
<dbReference type="RefSeq" id="WP_171608597.1">
    <property type="nucleotide sequence ID" value="NZ_WHPF01000010.1"/>
</dbReference>
<evidence type="ECO:0000256" key="2">
    <source>
        <dbReference type="ARBA" id="ARBA00023315"/>
    </source>
</evidence>
<dbReference type="EMBL" id="WHPF01000010">
    <property type="protein sequence ID" value="NNV56651.1"/>
    <property type="molecule type" value="Genomic_DNA"/>
</dbReference>
<dbReference type="AlphaFoldDB" id="A0A8J8FEK4"/>
<sequence>MPITIRRACLDDIDKITPLFNAYRIFYGQPADMEGALAFITARLTLNESVIFIAFDNETAVGFTQLYPIFSSVSMQRAWLLNDLFVHTAARGKGAGTALLNAAKTFGRDTQSKWLLLETAPDNTKAQALYEQNGWIKSDEFFYTFGL</sequence>
<reference evidence="4" key="1">
    <citation type="submission" date="2019-10" db="EMBL/GenBank/DDBJ databases">
        <title>Draft genome sequence of Panacibacter sp. KCS-6.</title>
        <authorList>
            <person name="Yim K.J."/>
        </authorList>
    </citation>
    <scope>NUCLEOTIDE SEQUENCE</scope>
    <source>
        <strain evidence="4">KCS-6</strain>
    </source>
</reference>
<keyword evidence="2" id="KW-0012">Acyltransferase</keyword>
<dbReference type="SUPFAM" id="SSF55729">
    <property type="entry name" value="Acyl-CoA N-acyltransferases (Nat)"/>
    <property type="match status" value="1"/>
</dbReference>
<keyword evidence="1" id="KW-0808">Transferase</keyword>
<dbReference type="PANTHER" id="PTHR43877">
    <property type="entry name" value="AMINOALKYLPHOSPHONATE N-ACETYLTRANSFERASE-RELATED-RELATED"/>
    <property type="match status" value="1"/>
</dbReference>
<name>A0A8J8FEK4_9BACT</name>
<dbReference type="InterPro" id="IPR016181">
    <property type="entry name" value="Acyl_CoA_acyltransferase"/>
</dbReference>
<dbReference type="Pfam" id="PF00583">
    <property type="entry name" value="Acetyltransf_1"/>
    <property type="match status" value="1"/>
</dbReference>